<dbReference type="SUPFAM" id="SSF53850">
    <property type="entry name" value="Periplasmic binding protein-like II"/>
    <property type="match status" value="1"/>
</dbReference>
<evidence type="ECO:0000256" key="5">
    <source>
        <dbReference type="SAM" id="SignalP"/>
    </source>
</evidence>
<dbReference type="GO" id="GO:0015768">
    <property type="term" value="P:maltose transport"/>
    <property type="evidence" value="ECO:0007669"/>
    <property type="project" value="TreeGrafter"/>
</dbReference>
<accession>A0A2U1THH6</accession>
<keyword evidence="3 5" id="KW-0732">Signal</keyword>
<dbReference type="AlphaFoldDB" id="A0A2U1THH6"/>
<feature type="region of interest" description="Disordered" evidence="4">
    <location>
        <begin position="27"/>
        <end position="47"/>
    </location>
</feature>
<evidence type="ECO:0000256" key="1">
    <source>
        <dbReference type="ARBA" id="ARBA00008520"/>
    </source>
</evidence>
<keyword evidence="2" id="KW-0813">Transport</keyword>
<comment type="caution">
    <text evidence="6">The sequence shown here is derived from an EMBL/GenBank/DDBJ whole genome shotgun (WGS) entry which is preliminary data.</text>
</comment>
<evidence type="ECO:0000256" key="3">
    <source>
        <dbReference type="ARBA" id="ARBA00022729"/>
    </source>
</evidence>
<dbReference type="PANTHER" id="PTHR30061:SF50">
    <property type="entry name" value="MALTOSE_MALTODEXTRIN-BINDING PERIPLASMIC PROTEIN"/>
    <property type="match status" value="1"/>
</dbReference>
<dbReference type="CDD" id="cd14747">
    <property type="entry name" value="PBP2_MalE"/>
    <property type="match status" value="1"/>
</dbReference>
<gene>
    <name evidence="6" type="ORF">DF223_03105</name>
</gene>
<evidence type="ECO:0000256" key="4">
    <source>
        <dbReference type="SAM" id="MobiDB-lite"/>
    </source>
</evidence>
<evidence type="ECO:0000313" key="7">
    <source>
        <dbReference type="Proteomes" id="UP000244962"/>
    </source>
</evidence>
<proteinExistence type="inferred from homology"/>
<name>A0A2U1THH6_9MICO</name>
<dbReference type="GO" id="GO:0042956">
    <property type="term" value="P:maltodextrin transmembrane transport"/>
    <property type="evidence" value="ECO:0007669"/>
    <property type="project" value="TreeGrafter"/>
</dbReference>
<evidence type="ECO:0000256" key="2">
    <source>
        <dbReference type="ARBA" id="ARBA00022448"/>
    </source>
</evidence>
<evidence type="ECO:0000313" key="6">
    <source>
        <dbReference type="EMBL" id="PWC08341.1"/>
    </source>
</evidence>
<feature type="chain" id="PRO_5015519586" evidence="5">
    <location>
        <begin position="25"/>
        <end position="429"/>
    </location>
</feature>
<feature type="signal peptide" evidence="5">
    <location>
        <begin position="1"/>
        <end position="24"/>
    </location>
</feature>
<protein>
    <submittedName>
        <fullName evidence="6">ABC transporter substrate-binding protein</fullName>
    </submittedName>
</protein>
<dbReference type="PANTHER" id="PTHR30061">
    <property type="entry name" value="MALTOSE-BINDING PERIPLASMIC PROTEIN"/>
    <property type="match status" value="1"/>
</dbReference>
<organism evidence="6 7">
    <name type="scientific">Mycetocola zhujimingii</name>
    <dbReference type="NCBI Taxonomy" id="2079792"/>
    <lineage>
        <taxon>Bacteria</taxon>
        <taxon>Bacillati</taxon>
        <taxon>Actinomycetota</taxon>
        <taxon>Actinomycetes</taxon>
        <taxon>Micrococcales</taxon>
        <taxon>Microbacteriaceae</taxon>
        <taxon>Mycetocola</taxon>
    </lineage>
</organism>
<feature type="region of interest" description="Disordered" evidence="4">
    <location>
        <begin position="404"/>
        <end position="429"/>
    </location>
</feature>
<dbReference type="EMBL" id="QEFB01000001">
    <property type="protein sequence ID" value="PWC08341.1"/>
    <property type="molecule type" value="Genomic_DNA"/>
</dbReference>
<dbReference type="GO" id="GO:0055052">
    <property type="term" value="C:ATP-binding cassette (ABC) transporter complex, substrate-binding subunit-containing"/>
    <property type="evidence" value="ECO:0007669"/>
    <property type="project" value="TreeGrafter"/>
</dbReference>
<comment type="similarity">
    <text evidence="1">Belongs to the bacterial solute-binding protein 1 family.</text>
</comment>
<dbReference type="Proteomes" id="UP000244962">
    <property type="component" value="Unassembled WGS sequence"/>
</dbReference>
<reference evidence="7" key="1">
    <citation type="submission" date="2018-04" db="EMBL/GenBank/DDBJ databases">
        <authorList>
            <person name="Liu S."/>
            <person name="Wang Z."/>
            <person name="Li J."/>
        </authorList>
    </citation>
    <scope>NUCLEOTIDE SEQUENCE [LARGE SCALE GENOMIC DNA]</scope>
    <source>
        <strain evidence="7">622</strain>
    </source>
</reference>
<dbReference type="PROSITE" id="PS51257">
    <property type="entry name" value="PROKAR_LIPOPROTEIN"/>
    <property type="match status" value="1"/>
</dbReference>
<dbReference type="Pfam" id="PF01547">
    <property type="entry name" value="SBP_bac_1"/>
    <property type="match status" value="1"/>
</dbReference>
<sequence>MSFPRPAAAAAVSLALVFALTACGRSDAPSGPAESGAPIDDSPASGQIDVWAMGTEGELLPELVQQFEADNPDATVRVTAVPWQDYANKIQTAIASGATPDATMIGASDVASFAATGGLEPVPEGLADTSDVYPGAVEASMYSDQAYAVPWYVETRSLFYRKDLAQAAGVEAPKTWNEFLSFAEAMQTGGGAEWGYSIFTGATGTWNYALPYFWQAGASLLSEDGGSYRFDSPEALEGMEYYASLFESGVADPNGPVTLGEVEPKFVSGEVASFVSGPWEIGLLEDAGGSEFLDESVGIVPLPAGPKSNAGSIGGGSWSVFQDADNRDGAWKFVRWLGEQSSQESWFDISGDLPARQDAWATGALADDPYLAVFREQLESATPAPPTTTWVQVSAVVDKEFEKVAKGQSSPEDALKTIQTQADKIGTGQ</sequence>
<dbReference type="Gene3D" id="3.40.190.10">
    <property type="entry name" value="Periplasmic binding protein-like II"/>
    <property type="match status" value="2"/>
</dbReference>
<feature type="compositionally biased region" description="Polar residues" evidence="4">
    <location>
        <begin position="407"/>
        <end position="422"/>
    </location>
</feature>
<dbReference type="GO" id="GO:1901982">
    <property type="term" value="F:maltose binding"/>
    <property type="evidence" value="ECO:0007669"/>
    <property type="project" value="TreeGrafter"/>
</dbReference>
<dbReference type="RefSeq" id="WP_108962125.1">
    <property type="nucleotide sequence ID" value="NZ_QEFB01000001.1"/>
</dbReference>
<dbReference type="InterPro" id="IPR006059">
    <property type="entry name" value="SBP"/>
</dbReference>
<keyword evidence="7" id="KW-1185">Reference proteome</keyword>